<dbReference type="SMART" id="SM00316">
    <property type="entry name" value="S1"/>
    <property type="match status" value="1"/>
</dbReference>
<keyword evidence="5 8" id="KW-0378">Hydrolase</keyword>
<dbReference type="PANTHER" id="PTHR23355">
    <property type="entry name" value="RIBONUCLEASE"/>
    <property type="match status" value="1"/>
</dbReference>
<dbReference type="Gene3D" id="2.40.50.140">
    <property type="entry name" value="Nucleic acid-binding proteins"/>
    <property type="match status" value="3"/>
</dbReference>
<accession>A0A1M4VET7</accession>
<evidence type="ECO:0000313" key="12">
    <source>
        <dbReference type="EMBL" id="SHE67496.1"/>
    </source>
</evidence>
<evidence type="ECO:0000256" key="5">
    <source>
        <dbReference type="ARBA" id="ARBA00022801"/>
    </source>
</evidence>
<dbReference type="SMART" id="SM00357">
    <property type="entry name" value="CSP"/>
    <property type="match status" value="2"/>
</dbReference>
<keyword evidence="4 8" id="KW-0540">Nuclease</keyword>
<dbReference type="AlphaFoldDB" id="A0A1M4VET7"/>
<evidence type="ECO:0000256" key="9">
    <source>
        <dbReference type="SAM" id="Coils"/>
    </source>
</evidence>
<evidence type="ECO:0000256" key="10">
    <source>
        <dbReference type="SAM" id="MobiDB-lite"/>
    </source>
</evidence>
<feature type="domain" description="S1 motif" evidence="11">
    <location>
        <begin position="667"/>
        <end position="747"/>
    </location>
</feature>
<feature type="coiled-coil region" evidence="9">
    <location>
        <begin position="632"/>
        <end position="659"/>
    </location>
</feature>
<feature type="region of interest" description="Disordered" evidence="10">
    <location>
        <begin position="749"/>
        <end position="768"/>
    </location>
</feature>
<dbReference type="Proteomes" id="UP000184245">
    <property type="component" value="Unassembled WGS sequence"/>
</dbReference>
<dbReference type="InterPro" id="IPR004476">
    <property type="entry name" value="RNase_II/RNase_R"/>
</dbReference>
<name>A0A1M4VET7_9CLOT</name>
<proteinExistence type="inferred from homology"/>
<comment type="similarity">
    <text evidence="8">Belongs to the RNR ribonuclease family. RNase R subfamily.</text>
</comment>
<keyword evidence="13" id="KW-1185">Reference proteome</keyword>
<evidence type="ECO:0000256" key="8">
    <source>
        <dbReference type="HAMAP-Rule" id="MF_01895"/>
    </source>
</evidence>
<evidence type="ECO:0000256" key="1">
    <source>
        <dbReference type="ARBA" id="ARBA00001849"/>
    </source>
</evidence>
<organism evidence="12 13">
    <name type="scientific">Lactonifactor longoviformis DSM 17459</name>
    <dbReference type="NCBI Taxonomy" id="1122155"/>
    <lineage>
        <taxon>Bacteria</taxon>
        <taxon>Bacillati</taxon>
        <taxon>Bacillota</taxon>
        <taxon>Clostridia</taxon>
        <taxon>Eubacteriales</taxon>
        <taxon>Clostridiaceae</taxon>
        <taxon>Lactonifactor</taxon>
    </lineage>
</organism>
<dbReference type="GO" id="GO:0006402">
    <property type="term" value="P:mRNA catabolic process"/>
    <property type="evidence" value="ECO:0007669"/>
    <property type="project" value="TreeGrafter"/>
</dbReference>
<dbReference type="InterPro" id="IPR003029">
    <property type="entry name" value="S1_domain"/>
</dbReference>
<comment type="function">
    <text evidence="8">3'-5' exoribonuclease that releases 5'-nucleoside monophosphates and is involved in maturation of structured RNAs.</text>
</comment>
<dbReference type="NCBIfam" id="TIGR02063">
    <property type="entry name" value="RNase_R"/>
    <property type="match status" value="1"/>
</dbReference>
<reference evidence="12 13" key="1">
    <citation type="submission" date="2016-11" db="EMBL/GenBank/DDBJ databases">
        <authorList>
            <person name="Jaros S."/>
            <person name="Januszkiewicz K."/>
            <person name="Wedrychowicz H."/>
        </authorList>
    </citation>
    <scope>NUCLEOTIDE SEQUENCE [LARGE SCALE GENOMIC DNA]</scope>
    <source>
        <strain evidence="12 13">DSM 17459</strain>
    </source>
</reference>
<dbReference type="RefSeq" id="WP_341443387.1">
    <property type="nucleotide sequence ID" value="NZ_FQVI01000004.1"/>
</dbReference>
<evidence type="ECO:0000256" key="3">
    <source>
        <dbReference type="ARBA" id="ARBA00022490"/>
    </source>
</evidence>
<keyword evidence="9" id="KW-0175">Coiled coil</keyword>
<dbReference type="GO" id="GO:0008859">
    <property type="term" value="F:exoribonuclease II activity"/>
    <property type="evidence" value="ECO:0007669"/>
    <property type="project" value="UniProtKB-UniRule"/>
</dbReference>
<evidence type="ECO:0000256" key="4">
    <source>
        <dbReference type="ARBA" id="ARBA00022722"/>
    </source>
</evidence>
<keyword evidence="7 8" id="KW-0694">RNA-binding</keyword>
<dbReference type="InterPro" id="IPR040476">
    <property type="entry name" value="CSD2"/>
</dbReference>
<evidence type="ECO:0000256" key="2">
    <source>
        <dbReference type="ARBA" id="ARBA00004496"/>
    </source>
</evidence>
<dbReference type="SMART" id="SM00955">
    <property type="entry name" value="RNB"/>
    <property type="match status" value="1"/>
</dbReference>
<sequence>MNTKLLKKRRKMLYDIISCKEYEPMRAKELAILLELPKGKRKELHEVLDLMVEEGILEITKRGRYQKRSGKKPDSVRAVDRIPGRRKNSGREDAVCPVGKEAMKGEPEREYAEGIFIGHPKGFGFVEVSGDTEDIFIPESQVENAVHMDRVRVLLSPEPESNGRRREGSIVKILEHGTVQVVGTYQRNSHFGFVIADNAKFSRDIFVPMECSKGAVTGDKVVAVITDYGTKNKSPEGKVVEILGHFSEAGVDVLSIAKGYDLPMEFPEKVNNQAAKVKEYLIPGDFDSRMDLREWTIVTIDGEDAKDLDDGISLSKEGDIYHLGVHIADVSNYVQYSSALDREALKRGTSVYLVDRVIPMLPPRLSNGICSLNQGEDRLALSCLMDIDETGQVVSHQIAETVIRVSRRMTYTNVKKILEQEDASAAREYEELVPLFFLMKEVSELLRKRREKRGAIDFDFPESKILLNSQGRPVEIYPYEHNVATKIIEDFMLIANETVAEEFCRAEIPFVYRVHEEPDEEKMEAVLQMIHNFGIPAVKSKQKIHPKEIQKILKRIEGTPEESLFSRLLLRSMKQAKYTPECTGHFGLAARYYCHFTSPIRRYPDLQIHRIIKETLRGRMNEDRIRHYQGILEEVSVQSSAMERRAEEVERETDKLKKAEYMSSRIGCEYQGIISGVTEWGIYVELPNTVEGLVHVNTLRDDYYVFDKDHYRIVGEMTKKTYGLGQKVTVRVEDADMITKTIDFVLAKEGKEDEENEQGIGQPSDCKQ</sequence>
<dbReference type="GO" id="GO:0003723">
    <property type="term" value="F:RNA binding"/>
    <property type="evidence" value="ECO:0007669"/>
    <property type="project" value="UniProtKB-UniRule"/>
</dbReference>
<dbReference type="Pfam" id="PF00575">
    <property type="entry name" value="S1"/>
    <property type="match status" value="1"/>
</dbReference>
<keyword evidence="3 8" id="KW-0963">Cytoplasm</keyword>
<dbReference type="PANTHER" id="PTHR23355:SF9">
    <property type="entry name" value="DIS3-LIKE EXONUCLEASE 2"/>
    <property type="match status" value="1"/>
</dbReference>
<dbReference type="GO" id="GO:0005829">
    <property type="term" value="C:cytosol"/>
    <property type="evidence" value="ECO:0007669"/>
    <property type="project" value="TreeGrafter"/>
</dbReference>
<dbReference type="CDD" id="cd04471">
    <property type="entry name" value="S1_RNase_R"/>
    <property type="match status" value="1"/>
</dbReference>
<dbReference type="EC" id="3.1.13.1" evidence="8"/>
<evidence type="ECO:0000256" key="6">
    <source>
        <dbReference type="ARBA" id="ARBA00022839"/>
    </source>
</evidence>
<comment type="catalytic activity">
    <reaction evidence="1 8">
        <text>Exonucleolytic cleavage in the 3'- to 5'-direction to yield nucleoside 5'-phosphates.</text>
        <dbReference type="EC" id="3.1.13.1"/>
    </reaction>
</comment>
<dbReference type="STRING" id="1122155.SAMN02745158_01195"/>
<dbReference type="Pfam" id="PF17876">
    <property type="entry name" value="CSD2"/>
    <property type="match status" value="1"/>
</dbReference>
<dbReference type="Pfam" id="PF08206">
    <property type="entry name" value="OB_RNB"/>
    <property type="match status" value="1"/>
</dbReference>
<dbReference type="InterPro" id="IPR011805">
    <property type="entry name" value="RNase_R"/>
</dbReference>
<gene>
    <name evidence="8" type="primary">rnr</name>
    <name evidence="12" type="ORF">SAMN02745158_01195</name>
</gene>
<dbReference type="SUPFAM" id="SSF50249">
    <property type="entry name" value="Nucleic acid-binding proteins"/>
    <property type="match status" value="4"/>
</dbReference>
<dbReference type="InterPro" id="IPR050180">
    <property type="entry name" value="RNR_Ribonuclease"/>
</dbReference>
<keyword evidence="6 8" id="KW-0269">Exonuclease</keyword>
<evidence type="ECO:0000259" key="11">
    <source>
        <dbReference type="PROSITE" id="PS50126"/>
    </source>
</evidence>
<dbReference type="InterPro" id="IPR001900">
    <property type="entry name" value="RNase_II/R"/>
</dbReference>
<dbReference type="PROSITE" id="PS50126">
    <property type="entry name" value="S1"/>
    <property type="match status" value="1"/>
</dbReference>
<dbReference type="InterPro" id="IPR011129">
    <property type="entry name" value="CSD"/>
</dbReference>
<dbReference type="EMBL" id="FQVI01000004">
    <property type="protein sequence ID" value="SHE67496.1"/>
    <property type="molecule type" value="Genomic_DNA"/>
</dbReference>
<protein>
    <recommendedName>
        <fullName evidence="8">Ribonuclease R</fullName>
        <shortName evidence="8">RNase R</shortName>
        <ecNumber evidence="8">3.1.13.1</ecNumber>
    </recommendedName>
</protein>
<comment type="subcellular location">
    <subcellularLocation>
        <location evidence="2 8">Cytoplasm</location>
    </subcellularLocation>
</comment>
<dbReference type="InterPro" id="IPR013223">
    <property type="entry name" value="RNase_B_OB_dom"/>
</dbReference>
<dbReference type="InterPro" id="IPR012340">
    <property type="entry name" value="NA-bd_OB-fold"/>
</dbReference>
<evidence type="ECO:0000256" key="7">
    <source>
        <dbReference type="ARBA" id="ARBA00022884"/>
    </source>
</evidence>
<dbReference type="NCBIfam" id="TIGR00358">
    <property type="entry name" value="3_prime_RNase"/>
    <property type="match status" value="1"/>
</dbReference>
<dbReference type="Pfam" id="PF00773">
    <property type="entry name" value="RNB"/>
    <property type="match status" value="1"/>
</dbReference>
<evidence type="ECO:0000313" key="13">
    <source>
        <dbReference type="Proteomes" id="UP000184245"/>
    </source>
</evidence>
<dbReference type="HAMAP" id="MF_01895">
    <property type="entry name" value="RNase_R"/>
    <property type="match status" value="1"/>
</dbReference>